<evidence type="ECO:0000313" key="1">
    <source>
        <dbReference type="EMBL" id="KKM11251.1"/>
    </source>
</evidence>
<dbReference type="EMBL" id="LAZR01015489">
    <property type="protein sequence ID" value="KKM11251.1"/>
    <property type="molecule type" value="Genomic_DNA"/>
</dbReference>
<comment type="caution">
    <text evidence="1">The sequence shown here is derived from an EMBL/GenBank/DDBJ whole genome shotgun (WGS) entry which is preliminary data.</text>
</comment>
<accession>A0A0F9KC41</accession>
<name>A0A0F9KC41_9ZZZZ</name>
<proteinExistence type="predicted"/>
<protein>
    <submittedName>
        <fullName evidence="1">Uncharacterized protein</fullName>
    </submittedName>
</protein>
<sequence length="64" mass="7243">MLNKEQKLKNPDSCPKCGASMNDIDWDGPNVSNYDACYNGECLTCGCVFTQENRIVYSLTTWKE</sequence>
<organism evidence="1">
    <name type="scientific">marine sediment metagenome</name>
    <dbReference type="NCBI Taxonomy" id="412755"/>
    <lineage>
        <taxon>unclassified sequences</taxon>
        <taxon>metagenomes</taxon>
        <taxon>ecological metagenomes</taxon>
    </lineage>
</organism>
<reference evidence="1" key="1">
    <citation type="journal article" date="2015" name="Nature">
        <title>Complex archaea that bridge the gap between prokaryotes and eukaryotes.</title>
        <authorList>
            <person name="Spang A."/>
            <person name="Saw J.H."/>
            <person name="Jorgensen S.L."/>
            <person name="Zaremba-Niedzwiedzka K."/>
            <person name="Martijn J."/>
            <person name="Lind A.E."/>
            <person name="van Eijk R."/>
            <person name="Schleper C."/>
            <person name="Guy L."/>
            <person name="Ettema T.J."/>
        </authorList>
    </citation>
    <scope>NUCLEOTIDE SEQUENCE</scope>
</reference>
<dbReference type="AlphaFoldDB" id="A0A0F9KC41"/>
<gene>
    <name evidence="1" type="ORF">LCGC14_1721090</name>
</gene>